<gene>
    <name evidence="3" type="ORF">PoMZ_03678</name>
</gene>
<organism evidence="3 4">
    <name type="scientific">Pyricularia oryzae</name>
    <name type="common">Rice blast fungus</name>
    <name type="synonym">Magnaporthe oryzae</name>
    <dbReference type="NCBI Taxonomy" id="318829"/>
    <lineage>
        <taxon>Eukaryota</taxon>
        <taxon>Fungi</taxon>
        <taxon>Dikarya</taxon>
        <taxon>Ascomycota</taxon>
        <taxon>Pezizomycotina</taxon>
        <taxon>Sordariomycetes</taxon>
        <taxon>Sordariomycetidae</taxon>
        <taxon>Magnaporthales</taxon>
        <taxon>Pyriculariaceae</taxon>
        <taxon>Pyricularia</taxon>
    </lineage>
</organism>
<sequence length="255" mass="26722">MELSRLLALLLAVRSATAIPALSELNRRQTRAVEDAMSSIIDSLKQYDTIILALRNTDASAAPVLRATEDVVSTISSSIRTVEEARKANVFTSVALIQVSNNMVDQVQTTIRDLRDKKAVMDRIGTSKVTLDTLQKLRPQARELADAIADKVPDLGRDIVDKVKSDILDALNQGITTYSQPDAAPAAPVPPPAASPSPAPGPNPVAPPPAPPAVVTVTTVVPPPTVVTVTAVAPPPPSVVTVTATAAPTPEFLDG</sequence>
<accession>A0A4P7ND13</accession>
<reference evidence="3 4" key="1">
    <citation type="journal article" date="2019" name="Mol. Biol. Evol.">
        <title>Blast fungal genomes show frequent chromosomal changes, gene gains and losses, and effector gene turnover.</title>
        <authorList>
            <person name="Gomez Luciano L.B."/>
            <person name="Jason Tsai I."/>
            <person name="Chuma I."/>
            <person name="Tosa Y."/>
            <person name="Chen Y.H."/>
            <person name="Li J.Y."/>
            <person name="Li M.Y."/>
            <person name="Jade Lu M.Y."/>
            <person name="Nakayashiki H."/>
            <person name="Li W.H."/>
        </authorList>
    </citation>
    <scope>NUCLEOTIDE SEQUENCE [LARGE SCALE GENOMIC DNA]</scope>
    <source>
        <strain evidence="3">MZ5-1-6</strain>
    </source>
</reference>
<proteinExistence type="predicted"/>
<feature type="compositionally biased region" description="Pro residues" evidence="1">
    <location>
        <begin position="187"/>
        <end position="212"/>
    </location>
</feature>
<evidence type="ECO:0008006" key="5">
    <source>
        <dbReference type="Google" id="ProtNLM"/>
    </source>
</evidence>
<keyword evidence="2" id="KW-0732">Signal</keyword>
<dbReference type="AlphaFoldDB" id="A0A4P7ND13"/>
<feature type="chain" id="PRO_5020684698" description="Cell wall protein" evidence="2">
    <location>
        <begin position="19"/>
        <end position="255"/>
    </location>
</feature>
<dbReference type="PANTHER" id="PTHR38123">
    <property type="entry name" value="CELL WALL SERINE-THREONINE-RICH GALACTOMANNOPROTEIN MP1 (AFU_ORTHOLOGUE AFUA_4G03240)"/>
    <property type="match status" value="1"/>
</dbReference>
<protein>
    <recommendedName>
        <fullName evidence="5">Cell wall protein</fullName>
    </recommendedName>
</protein>
<evidence type="ECO:0000256" key="1">
    <source>
        <dbReference type="SAM" id="MobiDB-lite"/>
    </source>
</evidence>
<feature type="signal peptide" evidence="2">
    <location>
        <begin position="1"/>
        <end position="18"/>
    </location>
</feature>
<dbReference type="InterPro" id="IPR021054">
    <property type="entry name" value="Cell_wall_mannoprotein_1"/>
</dbReference>
<dbReference type="Gene3D" id="1.20.1280.140">
    <property type="match status" value="1"/>
</dbReference>
<evidence type="ECO:0000313" key="3">
    <source>
        <dbReference type="EMBL" id="QBZ58720.1"/>
    </source>
</evidence>
<dbReference type="EMBL" id="CP034206">
    <property type="protein sequence ID" value="QBZ58720.1"/>
    <property type="molecule type" value="Genomic_DNA"/>
</dbReference>
<dbReference type="GO" id="GO:0005576">
    <property type="term" value="C:extracellular region"/>
    <property type="evidence" value="ECO:0007669"/>
    <property type="project" value="TreeGrafter"/>
</dbReference>
<dbReference type="Pfam" id="PF12296">
    <property type="entry name" value="HsbA"/>
    <property type="match status" value="1"/>
</dbReference>
<name>A0A4P7ND13_PYROR</name>
<dbReference type="Proteomes" id="UP000294847">
    <property type="component" value="Chromosome 3"/>
</dbReference>
<evidence type="ECO:0000313" key="4">
    <source>
        <dbReference type="Proteomes" id="UP000294847"/>
    </source>
</evidence>
<evidence type="ECO:0000256" key="2">
    <source>
        <dbReference type="SAM" id="SignalP"/>
    </source>
</evidence>
<feature type="region of interest" description="Disordered" evidence="1">
    <location>
        <begin position="179"/>
        <end position="216"/>
    </location>
</feature>
<dbReference type="PANTHER" id="PTHR38123:SF6">
    <property type="entry name" value="CELL WALL SERINE-THREONINE-RICH GALACTOMANNOPROTEIN MP1 (AFU_ORTHOLOGUE AFUA_4G03240)"/>
    <property type="match status" value="1"/>
</dbReference>